<protein>
    <recommendedName>
        <fullName evidence="7">3-methyl-2-oxobutanoate hydroxymethyltransferase</fullName>
        <ecNumber evidence="7">2.1.2.11</ecNumber>
    </recommendedName>
    <alternativeName>
        <fullName evidence="7">Ketopantoate hydroxymethyltransferase</fullName>
        <shortName evidence="7">KPHMT</shortName>
    </alternativeName>
</protein>
<comment type="caution">
    <text evidence="11">The sequence shown here is derived from an EMBL/GenBank/DDBJ whole genome shotgun (WGS) entry which is preliminary data.</text>
</comment>
<gene>
    <name evidence="7 11" type="primary">panB</name>
    <name evidence="11" type="ORF">HHJ78_04060</name>
</gene>
<feature type="binding site" evidence="7 9">
    <location>
        <position position="121"/>
    </location>
    <ligand>
        <name>3-methyl-2-oxobutanoate</name>
        <dbReference type="ChEBI" id="CHEBI:11851"/>
    </ligand>
</feature>
<dbReference type="GO" id="GO:0000287">
    <property type="term" value="F:magnesium ion binding"/>
    <property type="evidence" value="ECO:0007669"/>
    <property type="project" value="TreeGrafter"/>
</dbReference>
<dbReference type="AlphaFoldDB" id="A0A7Y0U1J8"/>
<proteinExistence type="inferred from homology"/>
<dbReference type="NCBIfam" id="TIGR00222">
    <property type="entry name" value="panB"/>
    <property type="match status" value="1"/>
</dbReference>
<dbReference type="UniPathway" id="UPA00028">
    <property type="reaction ID" value="UER00003"/>
</dbReference>
<comment type="pathway">
    <text evidence="1 7">Cofactor biosynthesis; (R)-pantothenate biosynthesis; (R)-pantoate from 3-methyl-2-oxobutanoate: step 1/2.</text>
</comment>
<feature type="binding site" evidence="7 10">
    <location>
        <position position="123"/>
    </location>
    <ligand>
        <name>Mg(2+)</name>
        <dbReference type="ChEBI" id="CHEBI:18420"/>
    </ligand>
</feature>
<dbReference type="FunFam" id="3.20.20.60:FF:000003">
    <property type="entry name" value="3-methyl-2-oxobutanoate hydroxymethyltransferase"/>
    <property type="match status" value="1"/>
</dbReference>
<dbReference type="GO" id="GO:0003864">
    <property type="term" value="F:3-methyl-2-oxobutanoate hydroxymethyltransferase activity"/>
    <property type="evidence" value="ECO:0007669"/>
    <property type="project" value="UniProtKB-UniRule"/>
</dbReference>
<evidence type="ECO:0000256" key="4">
    <source>
        <dbReference type="ARBA" id="ARBA00022655"/>
    </source>
</evidence>
<evidence type="ECO:0000256" key="8">
    <source>
        <dbReference type="PIRSR" id="PIRSR000388-1"/>
    </source>
</evidence>
<evidence type="ECO:0000256" key="1">
    <source>
        <dbReference type="ARBA" id="ARBA00005033"/>
    </source>
</evidence>
<comment type="subcellular location">
    <subcellularLocation>
        <location evidence="7">Cytoplasm</location>
    </subcellularLocation>
</comment>
<evidence type="ECO:0000256" key="10">
    <source>
        <dbReference type="PIRSR" id="PIRSR000388-3"/>
    </source>
</evidence>
<organism evidence="11 12">
    <name type="scientific">Mobiluncus mulieris</name>
    <dbReference type="NCBI Taxonomy" id="2052"/>
    <lineage>
        <taxon>Bacteria</taxon>
        <taxon>Bacillati</taxon>
        <taxon>Actinomycetota</taxon>
        <taxon>Actinomycetes</taxon>
        <taxon>Actinomycetales</taxon>
        <taxon>Actinomycetaceae</taxon>
        <taxon>Mobiluncus</taxon>
    </lineage>
</organism>
<dbReference type="EC" id="2.1.2.11" evidence="7"/>
<feature type="binding site" evidence="7 9">
    <location>
        <begin position="53"/>
        <end position="54"/>
    </location>
    <ligand>
        <name>3-methyl-2-oxobutanoate</name>
        <dbReference type="ChEBI" id="CHEBI:11851"/>
    </ligand>
</feature>
<name>A0A7Y0U1J8_9ACTO</name>
<keyword evidence="4 7" id="KW-0566">Pantothenate biosynthesis</keyword>
<dbReference type="GO" id="GO:0008168">
    <property type="term" value="F:methyltransferase activity"/>
    <property type="evidence" value="ECO:0007669"/>
    <property type="project" value="UniProtKB-KW"/>
</dbReference>
<dbReference type="Pfam" id="PF02548">
    <property type="entry name" value="Pantoate_transf"/>
    <property type="match status" value="1"/>
</dbReference>
<dbReference type="PANTHER" id="PTHR20881:SF0">
    <property type="entry name" value="3-METHYL-2-OXOBUTANOATE HYDROXYMETHYLTRANSFERASE"/>
    <property type="match status" value="1"/>
</dbReference>
<comment type="cofactor">
    <cofactor evidence="7 10">
        <name>Mg(2+)</name>
        <dbReference type="ChEBI" id="CHEBI:18420"/>
    </cofactor>
    <text evidence="7 10">Binds 1 Mg(2+) ion per subunit.</text>
</comment>
<dbReference type="SUPFAM" id="SSF51621">
    <property type="entry name" value="Phosphoenolpyruvate/pyruvate domain"/>
    <property type="match status" value="1"/>
</dbReference>
<evidence type="ECO:0000256" key="3">
    <source>
        <dbReference type="ARBA" id="ARBA00011424"/>
    </source>
</evidence>
<dbReference type="GO" id="GO:0032259">
    <property type="term" value="P:methylation"/>
    <property type="evidence" value="ECO:0007669"/>
    <property type="project" value="UniProtKB-KW"/>
</dbReference>
<dbReference type="InterPro" id="IPR040442">
    <property type="entry name" value="Pyrv_kinase-like_dom_sf"/>
</dbReference>
<dbReference type="EMBL" id="JABCUR010000003">
    <property type="protein sequence ID" value="NMW64723.1"/>
    <property type="molecule type" value="Genomic_DNA"/>
</dbReference>
<comment type="subunit">
    <text evidence="3 7">Homodecamer; pentamer of dimers.</text>
</comment>
<evidence type="ECO:0000256" key="2">
    <source>
        <dbReference type="ARBA" id="ARBA00008676"/>
    </source>
</evidence>
<comment type="function">
    <text evidence="6 7">Catalyzes the reversible reaction in which hydroxymethyl group from 5,10-methylenetetrahydrofolate is transferred onto alpha-ketoisovalerate to form ketopantoate.</text>
</comment>
<dbReference type="NCBIfam" id="NF001452">
    <property type="entry name" value="PRK00311.1"/>
    <property type="match status" value="1"/>
</dbReference>
<evidence type="ECO:0000256" key="6">
    <source>
        <dbReference type="ARBA" id="ARBA00056497"/>
    </source>
</evidence>
<comment type="similarity">
    <text evidence="2 7">Belongs to the PanB family.</text>
</comment>
<evidence type="ECO:0000256" key="9">
    <source>
        <dbReference type="PIRSR" id="PIRSR000388-2"/>
    </source>
</evidence>
<keyword evidence="7" id="KW-0963">Cytoplasm</keyword>
<dbReference type="InterPro" id="IPR003700">
    <property type="entry name" value="Pantoate_hydroxy_MeTrfase"/>
</dbReference>
<reference evidence="11 12" key="1">
    <citation type="submission" date="2020-04" db="EMBL/GenBank/DDBJ databases">
        <title>Antimicrobial susceptibility and clonality of vaginal-derived multi-drug resistant Mobiluncus isolates in China.</title>
        <authorList>
            <person name="Zhang X."/>
        </authorList>
    </citation>
    <scope>NUCLEOTIDE SEQUENCE [LARGE SCALE GENOMIC DNA]</scope>
    <source>
        <strain evidence="11 12">13</strain>
    </source>
</reference>
<dbReference type="GO" id="GO:0015940">
    <property type="term" value="P:pantothenate biosynthetic process"/>
    <property type="evidence" value="ECO:0007669"/>
    <property type="project" value="UniProtKB-UniRule"/>
</dbReference>
<evidence type="ECO:0000256" key="5">
    <source>
        <dbReference type="ARBA" id="ARBA00022679"/>
    </source>
</evidence>
<feature type="binding site" evidence="7 10">
    <location>
        <position position="92"/>
    </location>
    <ligand>
        <name>Mg(2+)</name>
        <dbReference type="ChEBI" id="CHEBI:18420"/>
    </ligand>
</feature>
<dbReference type="HAMAP" id="MF_00156">
    <property type="entry name" value="PanB"/>
    <property type="match status" value="1"/>
</dbReference>
<keyword evidence="11" id="KW-0489">Methyltransferase</keyword>
<dbReference type="CDD" id="cd06557">
    <property type="entry name" value="KPHMT-like"/>
    <property type="match status" value="1"/>
</dbReference>
<keyword evidence="7 10" id="KW-0479">Metal-binding</keyword>
<sequence>MTELGPKPGRPFRAQHVAQYFQAGRPLTMLTAYDTITARIIDAAGIDMILVGDSYGTTMLGMDSTVGVTLDDMVRATGAVTRGAKRALVVGDLPFGTYESSRAQAVDSAVALVRAGAAAVKLEGGRRMAAQVKAIVDAGINVMGHLGFTPQSENQLGGKRMQGRGDAAHEILEDALALQEAGAFAIVFEMVPASTTAMAAKKLNIPIIGIGAGPAAAGQVLVWCDMAGMQDWKPSFAHQFGNVGAELSRAVLAYRDAVVNRTFPATENFHQD</sequence>
<keyword evidence="7 10" id="KW-0460">Magnesium</keyword>
<keyword evidence="5 7" id="KW-0808">Transferase</keyword>
<accession>A0A7Y0U1J8</accession>
<dbReference type="InterPro" id="IPR015813">
    <property type="entry name" value="Pyrv/PenolPyrv_kinase-like_dom"/>
</dbReference>
<dbReference type="PANTHER" id="PTHR20881">
    <property type="entry name" value="3-METHYL-2-OXOBUTANOATE HYDROXYMETHYLTRANSFERASE"/>
    <property type="match status" value="1"/>
</dbReference>
<dbReference type="GO" id="GO:0005737">
    <property type="term" value="C:cytoplasm"/>
    <property type="evidence" value="ECO:0007669"/>
    <property type="project" value="UniProtKB-SubCell"/>
</dbReference>
<dbReference type="Gene3D" id="3.20.20.60">
    <property type="entry name" value="Phosphoenolpyruvate-binding domains"/>
    <property type="match status" value="1"/>
</dbReference>
<dbReference type="RefSeq" id="WP_169771732.1">
    <property type="nucleotide sequence ID" value="NZ_JABCUR010000003.1"/>
</dbReference>
<dbReference type="Proteomes" id="UP000578252">
    <property type="component" value="Unassembled WGS sequence"/>
</dbReference>
<comment type="catalytic activity">
    <reaction evidence="7">
        <text>(6R)-5,10-methylene-5,6,7,8-tetrahydrofolate + 3-methyl-2-oxobutanoate + H2O = 2-dehydropantoate + (6S)-5,6,7,8-tetrahydrofolate</text>
        <dbReference type="Rhea" id="RHEA:11824"/>
        <dbReference type="ChEBI" id="CHEBI:11561"/>
        <dbReference type="ChEBI" id="CHEBI:11851"/>
        <dbReference type="ChEBI" id="CHEBI:15377"/>
        <dbReference type="ChEBI" id="CHEBI:15636"/>
        <dbReference type="ChEBI" id="CHEBI:57453"/>
        <dbReference type="EC" id="2.1.2.11"/>
    </reaction>
</comment>
<dbReference type="PIRSF" id="PIRSF000388">
    <property type="entry name" value="Pantoate_hydroxy_MeTrfase"/>
    <property type="match status" value="1"/>
</dbReference>
<evidence type="ECO:0000313" key="11">
    <source>
        <dbReference type="EMBL" id="NMW64723.1"/>
    </source>
</evidence>
<feature type="binding site" evidence="7 9">
    <location>
        <position position="92"/>
    </location>
    <ligand>
        <name>3-methyl-2-oxobutanoate</name>
        <dbReference type="ChEBI" id="CHEBI:11851"/>
    </ligand>
</feature>
<evidence type="ECO:0000313" key="12">
    <source>
        <dbReference type="Proteomes" id="UP000578252"/>
    </source>
</evidence>
<feature type="active site" description="Proton acceptor" evidence="7 8">
    <location>
        <position position="189"/>
    </location>
</feature>
<feature type="binding site" evidence="7 10">
    <location>
        <position position="53"/>
    </location>
    <ligand>
        <name>Mg(2+)</name>
        <dbReference type="ChEBI" id="CHEBI:18420"/>
    </ligand>
</feature>
<evidence type="ECO:0000256" key="7">
    <source>
        <dbReference type="HAMAP-Rule" id="MF_00156"/>
    </source>
</evidence>